<name>A0A850NM99_9PROT</name>
<evidence type="ECO:0000313" key="7">
    <source>
        <dbReference type="EMBL" id="NVN30901.1"/>
    </source>
</evidence>
<keyword evidence="2 5" id="KW-0812">Transmembrane</keyword>
<dbReference type="GO" id="GO:0016020">
    <property type="term" value="C:membrane"/>
    <property type="evidence" value="ECO:0007669"/>
    <property type="project" value="UniProtKB-SubCell"/>
</dbReference>
<evidence type="ECO:0000256" key="1">
    <source>
        <dbReference type="ARBA" id="ARBA00004370"/>
    </source>
</evidence>
<evidence type="ECO:0000313" key="6">
    <source>
        <dbReference type="EMBL" id="MBB3174688.1"/>
    </source>
</evidence>
<gene>
    <name evidence="6" type="ORF">FHR90_002534</name>
    <name evidence="7" type="ORF">HUK83_11230</name>
</gene>
<dbReference type="InterPro" id="IPR001129">
    <property type="entry name" value="Membr-assoc_MAPEG"/>
</dbReference>
<dbReference type="EMBL" id="JACHXV010000010">
    <property type="protein sequence ID" value="MBB3174688.1"/>
    <property type="molecule type" value="Genomic_DNA"/>
</dbReference>
<reference evidence="7 9" key="1">
    <citation type="submission" date="2020-06" db="EMBL/GenBank/DDBJ databases">
        <title>Description of novel acetic acid bacteria.</title>
        <authorList>
            <person name="Sombolestani A."/>
        </authorList>
    </citation>
    <scope>NUCLEOTIDE SEQUENCE [LARGE SCALE GENOMIC DNA]</scope>
    <source>
        <strain evidence="7 9">LMG 26838</strain>
    </source>
</reference>
<dbReference type="Proteomes" id="UP000557688">
    <property type="component" value="Unassembled WGS sequence"/>
</dbReference>
<protein>
    <submittedName>
        <fullName evidence="7">MAPEG family protein</fullName>
    </submittedName>
    <submittedName>
        <fullName evidence="6">Putative MAPEG superfamily protein</fullName>
    </submittedName>
</protein>
<dbReference type="Pfam" id="PF01124">
    <property type="entry name" value="MAPEG"/>
    <property type="match status" value="1"/>
</dbReference>
<evidence type="ECO:0000313" key="8">
    <source>
        <dbReference type="Proteomes" id="UP000557688"/>
    </source>
</evidence>
<sequence length="130" mass="13509">MTPLLALLLGAALIGLVSAVATGPALSAQRGFAYSAGARDNPQPLTGIPARIQRASANFNETFAFFAVAALVAHLTGRETPLAIWGGWIYVVARLVYWPLYVAGVPVIRSLVWLAAVAGIVMVGFAAAFG</sequence>
<dbReference type="Gene3D" id="1.20.120.550">
    <property type="entry name" value="Membrane associated eicosanoid/glutathione metabolism-like domain"/>
    <property type="match status" value="1"/>
</dbReference>
<dbReference type="PANTHER" id="PTHR35371:SF1">
    <property type="entry name" value="BLR7753 PROTEIN"/>
    <property type="match status" value="1"/>
</dbReference>
<feature type="transmembrane region" description="Helical" evidence="5">
    <location>
        <begin position="57"/>
        <end position="75"/>
    </location>
</feature>
<dbReference type="InterPro" id="IPR023352">
    <property type="entry name" value="MAPEG-like_dom_sf"/>
</dbReference>
<reference evidence="6 8" key="2">
    <citation type="submission" date="2020-08" db="EMBL/GenBank/DDBJ databases">
        <title>Genomic Encyclopedia of Type Strains, Phase III (KMG-III): the genomes of soil and plant-associated and newly described type strains.</title>
        <authorList>
            <person name="Whitman W."/>
        </authorList>
    </citation>
    <scope>NUCLEOTIDE SEQUENCE [LARGE SCALE GENOMIC DNA]</scope>
    <source>
        <strain evidence="6 8">CECT 8088</strain>
    </source>
</reference>
<dbReference type="SUPFAM" id="SSF161084">
    <property type="entry name" value="MAPEG domain-like"/>
    <property type="match status" value="1"/>
</dbReference>
<dbReference type="RefSeq" id="WP_176624814.1">
    <property type="nucleotide sequence ID" value="NZ_JABXXQ010000242.1"/>
</dbReference>
<evidence type="ECO:0000313" key="9">
    <source>
        <dbReference type="Proteomes" id="UP000565205"/>
    </source>
</evidence>
<comment type="subcellular location">
    <subcellularLocation>
        <location evidence="1">Membrane</location>
    </subcellularLocation>
</comment>
<organism evidence="7 9">
    <name type="scientific">Endobacter medicaginis</name>
    <dbReference type="NCBI Taxonomy" id="1181271"/>
    <lineage>
        <taxon>Bacteria</taxon>
        <taxon>Pseudomonadati</taxon>
        <taxon>Pseudomonadota</taxon>
        <taxon>Alphaproteobacteria</taxon>
        <taxon>Acetobacterales</taxon>
        <taxon>Acetobacteraceae</taxon>
        <taxon>Endobacter</taxon>
    </lineage>
</organism>
<feature type="transmembrane region" description="Helical" evidence="5">
    <location>
        <begin position="107"/>
        <end position="129"/>
    </location>
</feature>
<evidence type="ECO:0000256" key="3">
    <source>
        <dbReference type="ARBA" id="ARBA00022989"/>
    </source>
</evidence>
<dbReference type="EMBL" id="JABXXQ010000242">
    <property type="protein sequence ID" value="NVN30901.1"/>
    <property type="molecule type" value="Genomic_DNA"/>
</dbReference>
<keyword evidence="4 5" id="KW-0472">Membrane</keyword>
<dbReference type="PANTHER" id="PTHR35371">
    <property type="entry name" value="INNER MEMBRANE PROTEIN"/>
    <property type="match status" value="1"/>
</dbReference>
<evidence type="ECO:0000256" key="4">
    <source>
        <dbReference type="ARBA" id="ARBA00023136"/>
    </source>
</evidence>
<evidence type="ECO:0000256" key="2">
    <source>
        <dbReference type="ARBA" id="ARBA00022692"/>
    </source>
</evidence>
<keyword evidence="3 5" id="KW-1133">Transmembrane helix</keyword>
<proteinExistence type="predicted"/>
<comment type="caution">
    <text evidence="7">The sequence shown here is derived from an EMBL/GenBank/DDBJ whole genome shotgun (WGS) entry which is preliminary data.</text>
</comment>
<feature type="transmembrane region" description="Helical" evidence="5">
    <location>
        <begin position="82"/>
        <end position="101"/>
    </location>
</feature>
<evidence type="ECO:0000256" key="5">
    <source>
        <dbReference type="SAM" id="Phobius"/>
    </source>
</evidence>
<dbReference type="Proteomes" id="UP000565205">
    <property type="component" value="Unassembled WGS sequence"/>
</dbReference>
<keyword evidence="8" id="KW-1185">Reference proteome</keyword>
<accession>A0A850NM99</accession>
<dbReference type="AlphaFoldDB" id="A0A850NM99"/>